<gene>
    <name evidence="2" type="ORF">UU14_C0007G0015</name>
</gene>
<proteinExistence type="predicted"/>
<feature type="transmembrane region" description="Helical" evidence="1">
    <location>
        <begin position="42"/>
        <end position="61"/>
    </location>
</feature>
<keyword evidence="1" id="KW-0812">Transmembrane</keyword>
<evidence type="ECO:0000313" key="2">
    <source>
        <dbReference type="EMBL" id="KKR72334.1"/>
    </source>
</evidence>
<dbReference type="AlphaFoldDB" id="A0A0G0T5R5"/>
<name>A0A0G0T5R5_9BACT</name>
<reference evidence="2 3" key="1">
    <citation type="journal article" date="2015" name="Nature">
        <title>rRNA introns, odd ribosomes, and small enigmatic genomes across a large radiation of phyla.</title>
        <authorList>
            <person name="Brown C.T."/>
            <person name="Hug L.A."/>
            <person name="Thomas B.C."/>
            <person name="Sharon I."/>
            <person name="Castelle C.J."/>
            <person name="Singh A."/>
            <person name="Wilkins M.J."/>
            <person name="Williams K.H."/>
            <person name="Banfield J.F."/>
        </authorList>
    </citation>
    <scope>NUCLEOTIDE SEQUENCE [LARGE SCALE GENOMIC DNA]</scope>
</reference>
<organism evidence="2 3">
    <name type="scientific">Candidatus Roizmanbacteria bacterium GW2011_GWB1_40_7</name>
    <dbReference type="NCBI Taxonomy" id="1618482"/>
    <lineage>
        <taxon>Bacteria</taxon>
        <taxon>Candidatus Roizmaniibacteriota</taxon>
    </lineage>
</organism>
<evidence type="ECO:0008006" key="4">
    <source>
        <dbReference type="Google" id="ProtNLM"/>
    </source>
</evidence>
<dbReference type="EMBL" id="LBZM01000007">
    <property type="protein sequence ID" value="KKR72334.1"/>
    <property type="molecule type" value="Genomic_DNA"/>
</dbReference>
<evidence type="ECO:0000313" key="3">
    <source>
        <dbReference type="Proteomes" id="UP000034664"/>
    </source>
</evidence>
<feature type="transmembrane region" description="Helical" evidence="1">
    <location>
        <begin position="115"/>
        <end position="136"/>
    </location>
</feature>
<feature type="transmembrane region" description="Helical" evidence="1">
    <location>
        <begin position="183"/>
        <end position="202"/>
    </location>
</feature>
<keyword evidence="1" id="KW-1133">Transmembrane helix</keyword>
<evidence type="ECO:0000256" key="1">
    <source>
        <dbReference type="SAM" id="Phobius"/>
    </source>
</evidence>
<comment type="caution">
    <text evidence="2">The sequence shown here is derived from an EMBL/GenBank/DDBJ whole genome shotgun (WGS) entry which is preliminary data.</text>
</comment>
<keyword evidence="1" id="KW-0472">Membrane</keyword>
<protein>
    <recommendedName>
        <fullName evidence="4">Yip1 domain-containing protein</fullName>
    </recommendedName>
</protein>
<feature type="transmembrane region" description="Helical" evidence="1">
    <location>
        <begin position="81"/>
        <end position="103"/>
    </location>
</feature>
<accession>A0A0G0T5R5</accession>
<dbReference type="Proteomes" id="UP000034664">
    <property type="component" value="Unassembled WGS sequence"/>
</dbReference>
<sequence>MVSKSILFSRIAYNIILFVRHMIGVVQTPYETYRRLAKGEHLLQILPLLLVCIGYFGWSSLVHHGITAHPYLLTFSFGKLVAGFIITYILVIVSLVGVSRVIGGVGGFRTILLPWTYSLVPTIVWFFATSAMALLFPPPRTVSILGQAFSFLFLSFSLFLFFWKAILYYLTLRLGMKLSMGKIFIASLILFPLGALYAVALYQMGIFRIPFI</sequence>
<feature type="transmembrane region" description="Helical" evidence="1">
    <location>
        <begin position="148"/>
        <end position="171"/>
    </location>
</feature>